<reference evidence="2" key="1">
    <citation type="journal article" date="2015" name="Nature">
        <title>Complex archaea that bridge the gap between prokaryotes and eukaryotes.</title>
        <authorList>
            <person name="Spang A."/>
            <person name="Saw J.H."/>
            <person name="Jorgensen S.L."/>
            <person name="Zaremba-Niedzwiedzka K."/>
            <person name="Martijn J."/>
            <person name="Lind A.E."/>
            <person name="van Eijk R."/>
            <person name="Schleper C."/>
            <person name="Guy L."/>
            <person name="Ettema T.J."/>
        </authorList>
    </citation>
    <scope>NUCLEOTIDE SEQUENCE</scope>
</reference>
<gene>
    <name evidence="2" type="ORF">LCGC14_2287830</name>
</gene>
<proteinExistence type="predicted"/>
<protein>
    <submittedName>
        <fullName evidence="2">Uncharacterized protein</fullName>
    </submittedName>
</protein>
<accession>A0A0F9DEN7</accession>
<feature type="compositionally biased region" description="Low complexity" evidence="1">
    <location>
        <begin position="30"/>
        <end position="42"/>
    </location>
</feature>
<organism evidence="2">
    <name type="scientific">marine sediment metagenome</name>
    <dbReference type="NCBI Taxonomy" id="412755"/>
    <lineage>
        <taxon>unclassified sequences</taxon>
        <taxon>metagenomes</taxon>
        <taxon>ecological metagenomes</taxon>
    </lineage>
</organism>
<dbReference type="AlphaFoldDB" id="A0A0F9DEN7"/>
<evidence type="ECO:0000313" key="2">
    <source>
        <dbReference type="EMBL" id="KKL52201.1"/>
    </source>
</evidence>
<sequence>MKGLILSGSMAMRPMTHTQAGLLIPRPVQADGVDAGPGPDGVRLVGGDRS</sequence>
<feature type="region of interest" description="Disordered" evidence="1">
    <location>
        <begin position="28"/>
        <end position="50"/>
    </location>
</feature>
<evidence type="ECO:0000256" key="1">
    <source>
        <dbReference type="SAM" id="MobiDB-lite"/>
    </source>
</evidence>
<name>A0A0F9DEN7_9ZZZZ</name>
<dbReference type="EMBL" id="LAZR01031978">
    <property type="protein sequence ID" value="KKL52201.1"/>
    <property type="molecule type" value="Genomic_DNA"/>
</dbReference>
<comment type="caution">
    <text evidence="2">The sequence shown here is derived from an EMBL/GenBank/DDBJ whole genome shotgun (WGS) entry which is preliminary data.</text>
</comment>